<comment type="caution">
    <text evidence="9">The sequence shown here is derived from an EMBL/GenBank/DDBJ whole genome shotgun (WGS) entry which is preliminary data.</text>
</comment>
<dbReference type="SUPFAM" id="SSF53098">
    <property type="entry name" value="Ribonuclease H-like"/>
    <property type="match status" value="1"/>
</dbReference>
<evidence type="ECO:0000313" key="9">
    <source>
        <dbReference type="EMBL" id="KAJ3640336.1"/>
    </source>
</evidence>
<dbReference type="CDD" id="cd09274">
    <property type="entry name" value="RNase_HI_RT_Ty3"/>
    <property type="match status" value="1"/>
</dbReference>
<dbReference type="PANTHER" id="PTHR37984">
    <property type="entry name" value="PROTEIN CBG26694"/>
    <property type="match status" value="1"/>
</dbReference>
<dbReference type="AlphaFoldDB" id="A0AA38HMM0"/>
<evidence type="ECO:0000256" key="1">
    <source>
        <dbReference type="ARBA" id="ARBA00012493"/>
    </source>
</evidence>
<keyword evidence="10" id="KW-1185">Reference proteome</keyword>
<dbReference type="Proteomes" id="UP001168821">
    <property type="component" value="Unassembled WGS sequence"/>
</dbReference>
<reference evidence="9" key="1">
    <citation type="journal article" date="2023" name="G3 (Bethesda)">
        <title>Whole genome assemblies of Zophobas morio and Tenebrio molitor.</title>
        <authorList>
            <person name="Kaur S."/>
            <person name="Stinson S.A."/>
            <person name="diCenzo G.C."/>
        </authorList>
    </citation>
    <scope>NUCLEOTIDE SEQUENCE</scope>
    <source>
        <strain evidence="9">QUZm001</strain>
    </source>
</reference>
<dbReference type="InterPro" id="IPR050951">
    <property type="entry name" value="Retrovirus_Pol_polyprotein"/>
</dbReference>
<keyword evidence="7" id="KW-0695">RNA-directed DNA polymerase</keyword>
<dbReference type="GO" id="GO:0003964">
    <property type="term" value="F:RNA-directed DNA polymerase activity"/>
    <property type="evidence" value="ECO:0007669"/>
    <property type="project" value="UniProtKB-KW"/>
</dbReference>
<evidence type="ECO:0000256" key="3">
    <source>
        <dbReference type="ARBA" id="ARBA00022695"/>
    </source>
</evidence>
<dbReference type="Pfam" id="PF00665">
    <property type="entry name" value="rve"/>
    <property type="match status" value="1"/>
</dbReference>
<evidence type="ECO:0000259" key="8">
    <source>
        <dbReference type="PROSITE" id="PS50994"/>
    </source>
</evidence>
<dbReference type="FunFam" id="1.10.340.70:FF:000001">
    <property type="entry name" value="Retrovirus-related Pol polyprotein from transposon gypsy-like Protein"/>
    <property type="match status" value="1"/>
</dbReference>
<dbReference type="GO" id="GO:0015074">
    <property type="term" value="P:DNA integration"/>
    <property type="evidence" value="ECO:0007669"/>
    <property type="project" value="InterPro"/>
</dbReference>
<keyword evidence="3" id="KW-0548">Nucleotidyltransferase</keyword>
<dbReference type="Pfam" id="PF17917">
    <property type="entry name" value="RT_RNaseH"/>
    <property type="match status" value="1"/>
</dbReference>
<dbReference type="InterPro" id="IPR043502">
    <property type="entry name" value="DNA/RNA_pol_sf"/>
</dbReference>
<dbReference type="Pfam" id="PF17921">
    <property type="entry name" value="Integrase_H2C2"/>
    <property type="match status" value="1"/>
</dbReference>
<protein>
    <recommendedName>
        <fullName evidence="1">RNA-directed DNA polymerase</fullName>
        <ecNumber evidence="1">2.7.7.49</ecNumber>
    </recommendedName>
</protein>
<dbReference type="PROSITE" id="PS50994">
    <property type="entry name" value="INTEGRASE"/>
    <property type="match status" value="1"/>
</dbReference>
<gene>
    <name evidence="9" type="ORF">Zmor_003642</name>
</gene>
<keyword evidence="6" id="KW-0378">Hydrolase</keyword>
<dbReference type="GO" id="GO:0016787">
    <property type="term" value="F:hydrolase activity"/>
    <property type="evidence" value="ECO:0007669"/>
    <property type="project" value="UniProtKB-KW"/>
</dbReference>
<evidence type="ECO:0000256" key="2">
    <source>
        <dbReference type="ARBA" id="ARBA00022679"/>
    </source>
</evidence>
<dbReference type="InterPro" id="IPR041373">
    <property type="entry name" value="RT_RNaseH"/>
</dbReference>
<dbReference type="InterPro" id="IPR041588">
    <property type="entry name" value="Integrase_H2C2"/>
</dbReference>
<dbReference type="InterPro" id="IPR001584">
    <property type="entry name" value="Integrase_cat-core"/>
</dbReference>
<evidence type="ECO:0000256" key="7">
    <source>
        <dbReference type="ARBA" id="ARBA00022918"/>
    </source>
</evidence>
<proteinExistence type="predicted"/>
<name>A0AA38HMM0_9CUCU</name>
<organism evidence="9 10">
    <name type="scientific">Zophobas morio</name>
    <dbReference type="NCBI Taxonomy" id="2755281"/>
    <lineage>
        <taxon>Eukaryota</taxon>
        <taxon>Metazoa</taxon>
        <taxon>Ecdysozoa</taxon>
        <taxon>Arthropoda</taxon>
        <taxon>Hexapoda</taxon>
        <taxon>Insecta</taxon>
        <taxon>Pterygota</taxon>
        <taxon>Neoptera</taxon>
        <taxon>Endopterygota</taxon>
        <taxon>Coleoptera</taxon>
        <taxon>Polyphaga</taxon>
        <taxon>Cucujiformia</taxon>
        <taxon>Tenebrionidae</taxon>
        <taxon>Zophobas</taxon>
    </lineage>
</organism>
<dbReference type="EC" id="2.7.7.49" evidence="1"/>
<dbReference type="GO" id="GO:0003676">
    <property type="term" value="F:nucleic acid binding"/>
    <property type="evidence" value="ECO:0007669"/>
    <property type="project" value="InterPro"/>
</dbReference>
<keyword evidence="4" id="KW-0540">Nuclease</keyword>
<feature type="domain" description="Integrase catalytic" evidence="8">
    <location>
        <begin position="248"/>
        <end position="407"/>
    </location>
</feature>
<dbReference type="GO" id="GO:0042575">
    <property type="term" value="C:DNA polymerase complex"/>
    <property type="evidence" value="ECO:0007669"/>
    <property type="project" value="UniProtKB-ARBA"/>
</dbReference>
<accession>A0AA38HMM0</accession>
<evidence type="ECO:0000256" key="6">
    <source>
        <dbReference type="ARBA" id="ARBA00022801"/>
    </source>
</evidence>
<sequence length="448" mass="51338">MHPIAYTSRAHTSSEKNYTISELEALAIIYGLTYFRHFILGRPVRIITDHHALCFLKRSDHTNRRLTRWSLKLQEFDYTIIYKTGKTHKDADCLSRNPVQPAPTDDTSDLFDIPTLLLTPVDFASEQEKDNSLVEIIHSLKNPDDSAIGVRKRAHNFQLKNDVLYKINTSGTGDDNLLVIPKHLIYEILYTNHSEPLSGHLGTAKTYYKIKTRYFWDNLKKDVQKFVQGCADSQARKGEPKGLLQPIRVGLPFDRIAIDILGPFRKRKNNNTVIVVATDYATRWAETRAMPNAQADQVAKFLVEQILTRHGCPRYFLSDRGTNFRSQIIRELLQLMGVFQQFTISYHPQCNGLTERFNRTLADMLAIYTGTDQTDWCQSLPHVTFAYNTSRQDTTKISPFFLVYGREAVLPTQANLMQEPETVTVQDIRNRALAARNLGVENIVSKQK</sequence>
<dbReference type="PANTHER" id="PTHR37984:SF15">
    <property type="entry name" value="INTEGRASE CATALYTIC DOMAIN-CONTAINING PROTEIN"/>
    <property type="match status" value="1"/>
</dbReference>
<dbReference type="EMBL" id="JALNTZ010000010">
    <property type="protein sequence ID" value="KAJ3640336.1"/>
    <property type="molecule type" value="Genomic_DNA"/>
</dbReference>
<dbReference type="FunFam" id="3.30.420.10:FF:000032">
    <property type="entry name" value="Retrovirus-related Pol polyprotein from transposon 297-like Protein"/>
    <property type="match status" value="1"/>
</dbReference>
<keyword evidence="2" id="KW-0808">Transferase</keyword>
<evidence type="ECO:0000256" key="5">
    <source>
        <dbReference type="ARBA" id="ARBA00022759"/>
    </source>
</evidence>
<keyword evidence="5" id="KW-0255">Endonuclease</keyword>
<evidence type="ECO:0000313" key="10">
    <source>
        <dbReference type="Proteomes" id="UP001168821"/>
    </source>
</evidence>
<dbReference type="InterPro" id="IPR012337">
    <property type="entry name" value="RNaseH-like_sf"/>
</dbReference>
<dbReference type="SUPFAM" id="SSF56672">
    <property type="entry name" value="DNA/RNA polymerases"/>
    <property type="match status" value="1"/>
</dbReference>
<dbReference type="InterPro" id="IPR036397">
    <property type="entry name" value="RNaseH_sf"/>
</dbReference>
<dbReference type="Gene3D" id="1.10.340.70">
    <property type="match status" value="1"/>
</dbReference>
<dbReference type="Gene3D" id="3.30.420.10">
    <property type="entry name" value="Ribonuclease H-like superfamily/Ribonuclease H"/>
    <property type="match status" value="1"/>
</dbReference>
<dbReference type="GO" id="GO:0004519">
    <property type="term" value="F:endonuclease activity"/>
    <property type="evidence" value="ECO:0007669"/>
    <property type="project" value="UniProtKB-KW"/>
</dbReference>
<evidence type="ECO:0000256" key="4">
    <source>
        <dbReference type="ARBA" id="ARBA00022722"/>
    </source>
</evidence>